<feature type="transmembrane region" description="Helical" evidence="2">
    <location>
        <begin position="117"/>
        <end position="141"/>
    </location>
</feature>
<feature type="region of interest" description="Disordered" evidence="1">
    <location>
        <begin position="1"/>
        <end position="27"/>
    </location>
</feature>
<protein>
    <submittedName>
        <fullName evidence="3">Uncharacterized protein</fullName>
    </submittedName>
</protein>
<dbReference type="EMBL" id="VICB01000006">
    <property type="protein sequence ID" value="TQD43558.1"/>
    <property type="molecule type" value="Genomic_DNA"/>
</dbReference>
<comment type="caution">
    <text evidence="3">The sequence shown here is derived from an EMBL/GenBank/DDBJ whole genome shotgun (WGS) entry which is preliminary data.</text>
</comment>
<evidence type="ECO:0000256" key="2">
    <source>
        <dbReference type="SAM" id="Phobius"/>
    </source>
</evidence>
<feature type="transmembrane region" description="Helical" evidence="2">
    <location>
        <begin position="208"/>
        <end position="227"/>
    </location>
</feature>
<proteinExistence type="predicted"/>
<feature type="transmembrane region" description="Helical" evidence="2">
    <location>
        <begin position="162"/>
        <end position="188"/>
    </location>
</feature>
<feature type="compositionally biased region" description="Low complexity" evidence="1">
    <location>
        <begin position="1"/>
        <end position="10"/>
    </location>
</feature>
<gene>
    <name evidence="3" type="ORF">FK256_06430</name>
</gene>
<organism evidence="3 4">
    <name type="scientific">Actinomyces johnsonii</name>
    <dbReference type="NCBI Taxonomy" id="544581"/>
    <lineage>
        <taxon>Bacteria</taxon>
        <taxon>Bacillati</taxon>
        <taxon>Actinomycetota</taxon>
        <taxon>Actinomycetes</taxon>
        <taxon>Actinomycetales</taxon>
        <taxon>Actinomycetaceae</taxon>
        <taxon>Actinomyces</taxon>
    </lineage>
</organism>
<name>A0A508A6Q6_9ACTO</name>
<evidence type="ECO:0000313" key="4">
    <source>
        <dbReference type="Proteomes" id="UP000319010"/>
    </source>
</evidence>
<dbReference type="RefSeq" id="WP_141424157.1">
    <property type="nucleotide sequence ID" value="NZ_JASPFB010000022.1"/>
</dbReference>
<dbReference type="Proteomes" id="UP000319010">
    <property type="component" value="Unassembled WGS sequence"/>
</dbReference>
<dbReference type="AlphaFoldDB" id="A0A508A6Q6"/>
<sequence>MTASTRSASDSDTDVNGETVTDCEPTAGAATNQDAGVGPGSLAFISFLLALLCFSPFYMLGLNLWDLINGRGLLLEFTDNSAALDQHLSFGHTTVEITTGYSVSYGTVHGLSGSTQFFIGLFIAIHLVLIAACAIAFVRFIAAIRPGRPGFVDQLFTRGGHLFWLLLGQVLSSWVLLAIGMTVSSQHFTRSASDPLILDGTIPTGNDIPTLKGIIILILATHLLLALHRLHQHSSTLAAENTVLREETEGLV</sequence>
<evidence type="ECO:0000256" key="1">
    <source>
        <dbReference type="SAM" id="MobiDB-lite"/>
    </source>
</evidence>
<feature type="transmembrane region" description="Helical" evidence="2">
    <location>
        <begin position="42"/>
        <end position="65"/>
    </location>
</feature>
<evidence type="ECO:0000313" key="3">
    <source>
        <dbReference type="EMBL" id="TQD43558.1"/>
    </source>
</evidence>
<keyword evidence="2" id="KW-0472">Membrane</keyword>
<keyword evidence="2" id="KW-0812">Transmembrane</keyword>
<reference evidence="3 4" key="1">
    <citation type="submission" date="2019-06" db="EMBL/GenBank/DDBJ databases">
        <title>Draft genome sequence of Actinomyces johnsonii CCUG 34287T.</title>
        <authorList>
            <person name="Salva-Serra F."/>
            <person name="Cardew S."/>
            <person name="Moore E."/>
        </authorList>
    </citation>
    <scope>NUCLEOTIDE SEQUENCE [LARGE SCALE GENOMIC DNA]</scope>
    <source>
        <strain evidence="3 4">CCUG 34287</strain>
    </source>
</reference>
<keyword evidence="2" id="KW-1133">Transmembrane helix</keyword>
<accession>A0A508A6Q6</accession>